<evidence type="ECO:0000256" key="10">
    <source>
        <dbReference type="ARBA" id="ARBA00023157"/>
    </source>
</evidence>
<evidence type="ECO:0000313" key="14">
    <source>
        <dbReference type="EMBL" id="CAD8892889.1"/>
    </source>
</evidence>
<name>A0A7S1BNF1_9STRA</name>
<evidence type="ECO:0000259" key="13">
    <source>
        <dbReference type="PROSITE" id="PS51352"/>
    </source>
</evidence>
<keyword evidence="8 12" id="KW-1133">Transmembrane helix</keyword>
<dbReference type="GO" id="GO:0005789">
    <property type="term" value="C:endoplasmic reticulum membrane"/>
    <property type="evidence" value="ECO:0007669"/>
    <property type="project" value="UniProtKB-SubCell"/>
</dbReference>
<evidence type="ECO:0000256" key="7">
    <source>
        <dbReference type="ARBA" id="ARBA00022982"/>
    </source>
</evidence>
<dbReference type="InterPro" id="IPR017937">
    <property type="entry name" value="Thioredoxin_CS"/>
</dbReference>
<dbReference type="SUPFAM" id="SSF52833">
    <property type="entry name" value="Thioredoxin-like"/>
    <property type="match status" value="1"/>
</dbReference>
<evidence type="ECO:0000256" key="2">
    <source>
        <dbReference type="ARBA" id="ARBA00022448"/>
    </source>
</evidence>
<feature type="transmembrane region" description="Helical" evidence="12">
    <location>
        <begin position="25"/>
        <end position="45"/>
    </location>
</feature>
<comment type="subcellular location">
    <subcellularLocation>
        <location evidence="1">Endoplasmic reticulum membrane</location>
        <topology evidence="1">Single-pass type I membrane protein</topology>
    </subcellularLocation>
</comment>
<dbReference type="GO" id="GO:0015036">
    <property type="term" value="F:disulfide oxidoreductase activity"/>
    <property type="evidence" value="ECO:0007669"/>
    <property type="project" value="TreeGrafter"/>
</dbReference>
<keyword evidence="9 12" id="KW-0472">Membrane</keyword>
<evidence type="ECO:0000256" key="5">
    <source>
        <dbReference type="ARBA" id="ARBA00022729"/>
    </source>
</evidence>
<feature type="domain" description="Thioredoxin" evidence="13">
    <location>
        <begin position="62"/>
        <end position="197"/>
    </location>
</feature>
<dbReference type="AlphaFoldDB" id="A0A7S1BNF1"/>
<keyword evidence="11" id="KW-0676">Redox-active center</keyword>
<reference evidence="14" key="1">
    <citation type="submission" date="2021-01" db="EMBL/GenBank/DDBJ databases">
        <authorList>
            <person name="Corre E."/>
            <person name="Pelletier E."/>
            <person name="Niang G."/>
            <person name="Scheremetjew M."/>
            <person name="Finn R."/>
            <person name="Kale V."/>
            <person name="Holt S."/>
            <person name="Cochrane G."/>
            <person name="Meng A."/>
            <person name="Brown T."/>
            <person name="Cohen L."/>
        </authorList>
    </citation>
    <scope>NUCLEOTIDE SEQUENCE</scope>
    <source>
        <strain evidence="14">308</strain>
    </source>
</reference>
<evidence type="ECO:0000256" key="8">
    <source>
        <dbReference type="ARBA" id="ARBA00022989"/>
    </source>
</evidence>
<keyword evidence="7" id="KW-0249">Electron transport</keyword>
<dbReference type="InterPro" id="IPR013766">
    <property type="entry name" value="Thioredoxin_domain"/>
</dbReference>
<dbReference type="Gene3D" id="3.40.30.10">
    <property type="entry name" value="Glutaredoxin"/>
    <property type="match status" value="1"/>
</dbReference>
<keyword evidence="10" id="KW-1015">Disulfide bond</keyword>
<keyword evidence="5" id="KW-0732">Signal</keyword>
<accession>A0A7S1BNF1</accession>
<evidence type="ECO:0000256" key="4">
    <source>
        <dbReference type="ARBA" id="ARBA00022692"/>
    </source>
</evidence>
<keyword evidence="2" id="KW-0813">Transport</keyword>
<dbReference type="Pfam" id="PF00085">
    <property type="entry name" value="Thioredoxin"/>
    <property type="match status" value="1"/>
</dbReference>
<dbReference type="InterPro" id="IPR036249">
    <property type="entry name" value="Thioredoxin-like_sf"/>
</dbReference>
<proteinExistence type="predicted"/>
<keyword evidence="4 12" id="KW-0812">Transmembrane</keyword>
<gene>
    <name evidence="14" type="ORF">CHYS00102_LOCUS20098</name>
</gene>
<evidence type="ECO:0000256" key="3">
    <source>
        <dbReference type="ARBA" id="ARBA00022553"/>
    </source>
</evidence>
<feature type="transmembrane region" description="Helical" evidence="12">
    <location>
        <begin position="243"/>
        <end position="267"/>
    </location>
</feature>
<protein>
    <recommendedName>
        <fullName evidence="13">Thioredoxin domain-containing protein</fullName>
    </recommendedName>
</protein>
<keyword evidence="6" id="KW-0256">Endoplasmic reticulum</keyword>
<evidence type="ECO:0000256" key="1">
    <source>
        <dbReference type="ARBA" id="ARBA00004115"/>
    </source>
</evidence>
<keyword evidence="3" id="KW-0597">Phosphoprotein</keyword>
<evidence type="ECO:0000256" key="12">
    <source>
        <dbReference type="SAM" id="Phobius"/>
    </source>
</evidence>
<evidence type="ECO:0000256" key="11">
    <source>
        <dbReference type="ARBA" id="ARBA00023284"/>
    </source>
</evidence>
<dbReference type="PANTHER" id="PTHR46107:SF3">
    <property type="entry name" value="THIOREDOXIN DOMAIN-CONTAINING PROTEIN"/>
    <property type="match status" value="1"/>
</dbReference>
<evidence type="ECO:0000256" key="9">
    <source>
        <dbReference type="ARBA" id="ARBA00023136"/>
    </source>
</evidence>
<dbReference type="PROSITE" id="PS51352">
    <property type="entry name" value="THIOREDOXIN_2"/>
    <property type="match status" value="1"/>
</dbReference>
<sequence length="275" mass="30450">MTIRRNGNIHGIAGTGRGFLPRPSACVFLLNAVFLFSFLLAGVPIGRCAAEDGRSEHVDMNGVIELTSRNFDGSMGTIGSIPVVQLDNGKENLSLNKQKVIWLINFYAPWCGHCKRFEPEYLNMALTLHEERNNNSQSKVLVRVGRVDGSSDRALASRFGVRGFPAIFMVDGGKVFEYKGRRSADQLQSWAVESHIRKGEPMSSLDSPLGPIGKLKGYMVRTGFFIFDFQKNVFVEYLGFSPLVAGGLFVLFVVFGSLFTIISISLLTMPREKID</sequence>
<evidence type="ECO:0000256" key="6">
    <source>
        <dbReference type="ARBA" id="ARBA00022824"/>
    </source>
</evidence>
<dbReference type="EMBL" id="HBFR01027777">
    <property type="protein sequence ID" value="CAD8892889.1"/>
    <property type="molecule type" value="Transcribed_RNA"/>
</dbReference>
<dbReference type="PANTHER" id="PTHR46107">
    <property type="entry name" value="DUMPY: SHORTER THAN WILD-TYPE"/>
    <property type="match status" value="1"/>
</dbReference>
<dbReference type="PROSITE" id="PS00194">
    <property type="entry name" value="THIOREDOXIN_1"/>
    <property type="match status" value="1"/>
</dbReference>
<dbReference type="InterPro" id="IPR052454">
    <property type="entry name" value="TMX_domain-containing"/>
</dbReference>
<organism evidence="14">
    <name type="scientific">Corethron hystrix</name>
    <dbReference type="NCBI Taxonomy" id="216773"/>
    <lineage>
        <taxon>Eukaryota</taxon>
        <taxon>Sar</taxon>
        <taxon>Stramenopiles</taxon>
        <taxon>Ochrophyta</taxon>
        <taxon>Bacillariophyta</taxon>
        <taxon>Coscinodiscophyceae</taxon>
        <taxon>Corethrophycidae</taxon>
        <taxon>Corethrales</taxon>
        <taxon>Corethraceae</taxon>
        <taxon>Corethron</taxon>
    </lineage>
</organism>